<keyword evidence="1" id="KW-1015">Disulfide bond</keyword>
<dbReference type="SUPFAM" id="SSF57196">
    <property type="entry name" value="EGF/Laminin"/>
    <property type="match status" value="1"/>
</dbReference>
<reference evidence="3 4" key="1">
    <citation type="submission" date="2023-03" db="EMBL/GenBank/DDBJ databases">
        <title>High-quality genome of Scylla paramamosain provides insights in environmental adaptation.</title>
        <authorList>
            <person name="Zhang L."/>
        </authorList>
    </citation>
    <scope>NUCLEOTIDE SEQUENCE [LARGE SCALE GENOMIC DNA]</scope>
    <source>
        <strain evidence="3">LZ_2023a</strain>
        <tissue evidence="3">Muscle</tissue>
    </source>
</reference>
<dbReference type="GO" id="GO:0005509">
    <property type="term" value="F:calcium ion binding"/>
    <property type="evidence" value="ECO:0007669"/>
    <property type="project" value="InterPro"/>
</dbReference>
<feature type="domain" description="EGF-like calcium-binding" evidence="2">
    <location>
        <begin position="173"/>
        <end position="213"/>
    </location>
</feature>
<evidence type="ECO:0000313" key="3">
    <source>
        <dbReference type="EMBL" id="KAK8376072.1"/>
    </source>
</evidence>
<dbReference type="PROSITE" id="PS01187">
    <property type="entry name" value="EGF_CA"/>
    <property type="match status" value="1"/>
</dbReference>
<dbReference type="InterPro" id="IPR018097">
    <property type="entry name" value="EGF_Ca-bd_CS"/>
</dbReference>
<dbReference type="AlphaFoldDB" id="A0AAW0SPL2"/>
<gene>
    <name evidence="3" type="ORF">O3P69_008653</name>
</gene>
<dbReference type="Gene3D" id="2.10.25.10">
    <property type="entry name" value="Laminin"/>
    <property type="match status" value="1"/>
</dbReference>
<evidence type="ECO:0000259" key="2">
    <source>
        <dbReference type="SMART" id="SM00179"/>
    </source>
</evidence>
<comment type="caution">
    <text evidence="3">The sequence shown here is derived from an EMBL/GenBank/DDBJ whole genome shotgun (WGS) entry which is preliminary data.</text>
</comment>
<dbReference type="Proteomes" id="UP001487740">
    <property type="component" value="Unassembled WGS sequence"/>
</dbReference>
<dbReference type="InterPro" id="IPR001881">
    <property type="entry name" value="EGF-like_Ca-bd_dom"/>
</dbReference>
<dbReference type="SMART" id="SM00179">
    <property type="entry name" value="EGF_CA"/>
    <property type="match status" value="1"/>
</dbReference>
<proteinExistence type="predicted"/>
<evidence type="ECO:0000313" key="4">
    <source>
        <dbReference type="Proteomes" id="UP001487740"/>
    </source>
</evidence>
<evidence type="ECO:0000256" key="1">
    <source>
        <dbReference type="ARBA" id="ARBA00023157"/>
    </source>
</evidence>
<protein>
    <recommendedName>
        <fullName evidence="2">EGF-like calcium-binding domain-containing protein</fullName>
    </recommendedName>
</protein>
<sequence length="234" mass="25648">MISWDGYWTCTIVTDKLDLSHATAVNAIDGWGAVGENVCEAHVSAPLRENLCICASYLSVFLDRTTCIDDLLEELFECTDILIWVLDGADGNCMRDCQGVLKKLAASASRSSAFVTSSRAAVVERIRWCCRVALMSAGRRMAGVGTSASALWSRTTTASTSQGRLIKKFNCEDIDECVAPRSCFQYCTNTTGGFHCCSQPGYRRHSSNYMHCMADSGNPYLISYRAHMSSPETP</sequence>
<organism evidence="3 4">
    <name type="scientific">Scylla paramamosain</name>
    <name type="common">Mud crab</name>
    <dbReference type="NCBI Taxonomy" id="85552"/>
    <lineage>
        <taxon>Eukaryota</taxon>
        <taxon>Metazoa</taxon>
        <taxon>Ecdysozoa</taxon>
        <taxon>Arthropoda</taxon>
        <taxon>Crustacea</taxon>
        <taxon>Multicrustacea</taxon>
        <taxon>Malacostraca</taxon>
        <taxon>Eumalacostraca</taxon>
        <taxon>Eucarida</taxon>
        <taxon>Decapoda</taxon>
        <taxon>Pleocyemata</taxon>
        <taxon>Brachyura</taxon>
        <taxon>Eubrachyura</taxon>
        <taxon>Portunoidea</taxon>
        <taxon>Portunidae</taxon>
        <taxon>Portuninae</taxon>
        <taxon>Scylla</taxon>
    </lineage>
</organism>
<name>A0AAW0SPL2_SCYPA</name>
<dbReference type="EMBL" id="JARAKH010000049">
    <property type="protein sequence ID" value="KAK8376072.1"/>
    <property type="molecule type" value="Genomic_DNA"/>
</dbReference>
<accession>A0AAW0SPL2</accession>
<keyword evidence="4" id="KW-1185">Reference proteome</keyword>